<accession>A0A553N7D5</accession>
<evidence type="ECO:0000256" key="4">
    <source>
        <dbReference type="ARBA" id="ARBA00023180"/>
    </source>
</evidence>
<dbReference type="Gene3D" id="3.40.50.1820">
    <property type="entry name" value="alpha/beta hydrolase"/>
    <property type="match status" value="1"/>
</dbReference>
<feature type="compositionally biased region" description="Polar residues" evidence="5">
    <location>
        <begin position="594"/>
        <end position="604"/>
    </location>
</feature>
<dbReference type="InterPro" id="IPR029058">
    <property type="entry name" value="AB_hydrolase_fold"/>
</dbReference>
<feature type="region of interest" description="Disordered" evidence="5">
    <location>
        <begin position="563"/>
        <end position="609"/>
    </location>
</feature>
<feature type="signal peptide" evidence="6">
    <location>
        <begin position="1"/>
        <end position="17"/>
    </location>
</feature>
<evidence type="ECO:0000256" key="1">
    <source>
        <dbReference type="ARBA" id="ARBA00005964"/>
    </source>
</evidence>
<dbReference type="PROSITE" id="PS00941">
    <property type="entry name" value="CARBOXYLESTERASE_B_2"/>
    <property type="match status" value="1"/>
</dbReference>
<dbReference type="InterPro" id="IPR019819">
    <property type="entry name" value="Carboxylesterase_B_CS"/>
</dbReference>
<dbReference type="STRING" id="6832.A0A553N7D5"/>
<feature type="compositionally biased region" description="Polar residues" evidence="5">
    <location>
        <begin position="564"/>
        <end position="584"/>
    </location>
</feature>
<evidence type="ECO:0000259" key="7">
    <source>
        <dbReference type="Pfam" id="PF00135"/>
    </source>
</evidence>
<keyword evidence="2" id="KW-0719">Serine esterase</keyword>
<evidence type="ECO:0000256" key="6">
    <source>
        <dbReference type="SAM" id="SignalP"/>
    </source>
</evidence>
<dbReference type="SUPFAM" id="SSF53474">
    <property type="entry name" value="alpha/beta-Hydrolases"/>
    <property type="match status" value="1"/>
</dbReference>
<proteinExistence type="inferred from homology"/>
<dbReference type="AlphaFoldDB" id="A0A553N7D5"/>
<keyword evidence="6" id="KW-0732">Signal</keyword>
<evidence type="ECO:0000256" key="2">
    <source>
        <dbReference type="ARBA" id="ARBA00022487"/>
    </source>
</evidence>
<gene>
    <name evidence="8" type="ORF">TCAL_01797</name>
</gene>
<comment type="caution">
    <text evidence="8">The sequence shown here is derived from an EMBL/GenBank/DDBJ whole genome shotgun (WGS) entry which is preliminary data.</text>
</comment>
<keyword evidence="9" id="KW-1185">Reference proteome</keyword>
<dbReference type="InterPro" id="IPR002018">
    <property type="entry name" value="CarbesteraseB"/>
</dbReference>
<dbReference type="EMBL" id="VCGU01000459">
    <property type="protein sequence ID" value="TRY61354.1"/>
    <property type="molecule type" value="Genomic_DNA"/>
</dbReference>
<keyword evidence="3" id="KW-0378">Hydrolase</keyword>
<evidence type="ECO:0000256" key="5">
    <source>
        <dbReference type="SAM" id="MobiDB-lite"/>
    </source>
</evidence>
<dbReference type="OMA" id="GNCANEV"/>
<dbReference type="Pfam" id="PF00135">
    <property type="entry name" value="COesterase"/>
    <property type="match status" value="1"/>
</dbReference>
<keyword evidence="4" id="KW-0325">Glycoprotein</keyword>
<dbReference type="PANTHER" id="PTHR43918">
    <property type="entry name" value="ACETYLCHOLINESTERASE"/>
    <property type="match status" value="1"/>
</dbReference>
<organism evidence="8 9">
    <name type="scientific">Tigriopus californicus</name>
    <name type="common">Marine copepod</name>
    <dbReference type="NCBI Taxonomy" id="6832"/>
    <lineage>
        <taxon>Eukaryota</taxon>
        <taxon>Metazoa</taxon>
        <taxon>Ecdysozoa</taxon>
        <taxon>Arthropoda</taxon>
        <taxon>Crustacea</taxon>
        <taxon>Multicrustacea</taxon>
        <taxon>Hexanauplia</taxon>
        <taxon>Copepoda</taxon>
        <taxon>Harpacticoida</taxon>
        <taxon>Harpacticidae</taxon>
        <taxon>Tigriopus</taxon>
    </lineage>
</organism>
<sequence length="650" mass="73105">MIICVTFLCLTFGLTNAGNLQVVTENGVLQGKHLTTSNGDVIEAYLGVPYAQPPIGKLRFRPPRDPLSWNTVRDATLPPPSCFQRRDEFFEDGRDSQDNQPLYGPSEDCLFINIYTPDYQNQSVPDNGHPVMVWFHGGGFSFGSSFSRGSPNWSPDPRELVSEGQVIVVYVQYRLGSFGFLFLDDELAPGNMGLLDQQLALNWIKRNIFAFRGDPTKVTLGGQDSGGVSALMQAIMTKKEPFYKKLILQSSGIQHPWSFIEATEAFRRTLKLAALLGCSVTGSREDVLGCLIRKSPEDIVNKEMGVVAFPTINFHPFVMTVDGKTIFAEPKKLLHQYVKRQKDVSVLLGSNRNEGTKSLVHFMPTVFPRQELTEEILDRDTFQIVVNRLFADSPLHVQKAIKFQYTNWTDDQSDHSRFQLLTKMVADHQYDCPLDETVTLMADRFKIFRRSTIPQMSFMEKPVFEESEDLLPPINVLSKTSVLSAADPSFKLVTSEDVITDDDLVGHDSDHYPVSVRQESNPEAQKISYSLSVMNRMPSVNSEDWTLFRPEEPGNSPIYIARGTYNSPSTTKAPYPRNQQSVVPSRSRPLGVQKPTSTESSSHTKVYDPFNPATYTRSMLTRRTGEASIIRLNGEGRGNPFYYPNYAPVN</sequence>
<dbReference type="GO" id="GO:0052689">
    <property type="term" value="F:carboxylic ester hydrolase activity"/>
    <property type="evidence" value="ECO:0007669"/>
    <property type="project" value="UniProtKB-KW"/>
</dbReference>
<protein>
    <recommendedName>
        <fullName evidence="7">Carboxylesterase type B domain-containing protein</fullName>
    </recommendedName>
</protein>
<feature type="domain" description="Carboxylesterase type B" evidence="7">
    <location>
        <begin position="21"/>
        <end position="444"/>
    </location>
</feature>
<reference evidence="8 9" key="1">
    <citation type="journal article" date="2018" name="Nat. Ecol. Evol.">
        <title>Genomic signatures of mitonuclear coevolution across populations of Tigriopus californicus.</title>
        <authorList>
            <person name="Barreto F.S."/>
            <person name="Watson E.T."/>
            <person name="Lima T.G."/>
            <person name="Willett C.S."/>
            <person name="Edmands S."/>
            <person name="Li W."/>
            <person name="Burton R.S."/>
        </authorList>
    </citation>
    <scope>NUCLEOTIDE SEQUENCE [LARGE SCALE GENOMIC DNA]</scope>
    <source>
        <strain evidence="8 9">San Diego</strain>
    </source>
</reference>
<name>A0A553N7D5_TIGCA</name>
<dbReference type="PANTHER" id="PTHR43918:SF4">
    <property type="entry name" value="CARBOXYLIC ESTER HYDROLASE"/>
    <property type="match status" value="1"/>
</dbReference>
<comment type="similarity">
    <text evidence="1">Belongs to the type-B carboxylesterase/lipase family.</text>
</comment>
<evidence type="ECO:0000313" key="9">
    <source>
        <dbReference type="Proteomes" id="UP000318571"/>
    </source>
</evidence>
<feature type="chain" id="PRO_5021906924" description="Carboxylesterase type B domain-containing protein" evidence="6">
    <location>
        <begin position="18"/>
        <end position="650"/>
    </location>
</feature>
<evidence type="ECO:0000313" key="8">
    <source>
        <dbReference type="EMBL" id="TRY61354.1"/>
    </source>
</evidence>
<dbReference type="Proteomes" id="UP000318571">
    <property type="component" value="Chromosome 8"/>
</dbReference>
<evidence type="ECO:0000256" key="3">
    <source>
        <dbReference type="ARBA" id="ARBA00022801"/>
    </source>
</evidence>
<dbReference type="InterPro" id="IPR050654">
    <property type="entry name" value="AChE-related_enzymes"/>
</dbReference>